<dbReference type="InterPro" id="IPR012340">
    <property type="entry name" value="NA-bd_OB-fold"/>
</dbReference>
<evidence type="ECO:0000313" key="3">
    <source>
        <dbReference type="EMBL" id="MBO1266238.1"/>
    </source>
</evidence>
<dbReference type="Proteomes" id="UP000664218">
    <property type="component" value="Unassembled WGS sequence"/>
</dbReference>
<accession>A0A939HD65</accession>
<organism evidence="3 4">
    <name type="scientific">Proteiniclasticum aestuarii</name>
    <dbReference type="NCBI Taxonomy" id="2817862"/>
    <lineage>
        <taxon>Bacteria</taxon>
        <taxon>Bacillati</taxon>
        <taxon>Bacillota</taxon>
        <taxon>Clostridia</taxon>
        <taxon>Eubacteriales</taxon>
        <taxon>Clostridiaceae</taxon>
        <taxon>Proteiniclasticum</taxon>
    </lineage>
</organism>
<evidence type="ECO:0000256" key="2">
    <source>
        <dbReference type="PROSITE-ProRule" id="PRU00252"/>
    </source>
</evidence>
<keyword evidence="4" id="KW-1185">Reference proteome</keyword>
<name>A0A939HD65_9CLOT</name>
<protein>
    <submittedName>
        <fullName evidence="3">Single-stranded DNA-binding protein</fullName>
    </submittedName>
</protein>
<keyword evidence="1 2" id="KW-0238">DNA-binding</keyword>
<dbReference type="NCBIfam" id="NF004476">
    <property type="entry name" value="PRK05813.1"/>
    <property type="match status" value="1"/>
</dbReference>
<dbReference type="InterPro" id="IPR000424">
    <property type="entry name" value="Primosome_PriB/ssb"/>
</dbReference>
<evidence type="ECO:0000256" key="1">
    <source>
        <dbReference type="ARBA" id="ARBA00023125"/>
    </source>
</evidence>
<dbReference type="SUPFAM" id="SSF50249">
    <property type="entry name" value="Nucleic acid-binding proteins"/>
    <property type="match status" value="1"/>
</dbReference>
<dbReference type="GO" id="GO:0003697">
    <property type="term" value="F:single-stranded DNA binding"/>
    <property type="evidence" value="ECO:0007669"/>
    <property type="project" value="InterPro"/>
</dbReference>
<dbReference type="EMBL" id="JAFNJU010000015">
    <property type="protein sequence ID" value="MBO1266238.1"/>
    <property type="molecule type" value="Genomic_DNA"/>
</dbReference>
<dbReference type="CDD" id="cd04496">
    <property type="entry name" value="SSB_OBF"/>
    <property type="match status" value="1"/>
</dbReference>
<comment type="caution">
    <text evidence="3">The sequence shown here is derived from an EMBL/GenBank/DDBJ whole genome shotgun (WGS) entry which is preliminary data.</text>
</comment>
<dbReference type="Gene3D" id="2.40.50.140">
    <property type="entry name" value="Nucleic acid-binding proteins"/>
    <property type="match status" value="2"/>
</dbReference>
<evidence type="ECO:0000313" key="4">
    <source>
        <dbReference type="Proteomes" id="UP000664218"/>
    </source>
</evidence>
<proteinExistence type="predicted"/>
<dbReference type="Pfam" id="PF00436">
    <property type="entry name" value="SSB"/>
    <property type="match status" value="1"/>
</dbReference>
<reference evidence="3" key="1">
    <citation type="submission" date="2021-03" db="EMBL/GenBank/DDBJ databases">
        <title>Proteiniclasticum marinus sp. nov., isolated from tidal flat sediment.</title>
        <authorList>
            <person name="Namirimu T."/>
            <person name="Yang J.-A."/>
            <person name="Yang S.-H."/>
            <person name="Kim Y.-J."/>
            <person name="Kwon K.K."/>
        </authorList>
    </citation>
    <scope>NUCLEOTIDE SEQUENCE</scope>
    <source>
        <strain evidence="3">SCR006</strain>
    </source>
</reference>
<dbReference type="AlphaFoldDB" id="A0A939HD65"/>
<gene>
    <name evidence="3" type="ORF">J3A84_14470</name>
</gene>
<sequence>MQHKWGEHNLEATNDNLIRLEGHFLDEPEFSHELYGEEFYNARFCVNRLSDSKDILNLTISGKLFEPGTVFKDRYTRVSGQLRSYNKIVGSKNKLLLTVFVREIDFPDERAEEPNSIMLTGYICKEPVYRMTPFGREITDLLLAVNRHFNKTDYIPVIAWGRNAKYTKSMSIGDKIQIDGRLQSRSYTKTYPDGHVEEKVAYEVSSSMVHLVESVNDTPQEDEALSDFDKKLNIS</sequence>
<dbReference type="PROSITE" id="PS50935">
    <property type="entry name" value="SSB"/>
    <property type="match status" value="1"/>
</dbReference>